<dbReference type="Gene3D" id="3.40.50.300">
    <property type="entry name" value="P-loop containing nucleotide triphosphate hydrolases"/>
    <property type="match status" value="1"/>
</dbReference>
<feature type="transmembrane region" description="Helical" evidence="7">
    <location>
        <begin position="1010"/>
        <end position="1029"/>
    </location>
</feature>
<evidence type="ECO:0000256" key="4">
    <source>
        <dbReference type="ARBA" id="ARBA00022833"/>
    </source>
</evidence>
<dbReference type="PANTHER" id="PTHR11669">
    <property type="entry name" value="REPLICATION FACTOR C / DNA POLYMERASE III GAMMA-TAU SUBUNIT"/>
    <property type="match status" value="1"/>
</dbReference>
<dbReference type="GO" id="GO:0005524">
    <property type="term" value="F:ATP binding"/>
    <property type="evidence" value="ECO:0007669"/>
    <property type="project" value="UniProtKB-KW"/>
</dbReference>
<accession>A0A5N5NBJ1</accession>
<feature type="region of interest" description="Disordered" evidence="6">
    <location>
        <begin position="859"/>
        <end position="890"/>
    </location>
</feature>
<evidence type="ECO:0000259" key="8">
    <source>
        <dbReference type="SMART" id="SM00382"/>
    </source>
</evidence>
<dbReference type="SUPFAM" id="SSF52540">
    <property type="entry name" value="P-loop containing nucleoside triphosphate hydrolases"/>
    <property type="match status" value="1"/>
</dbReference>
<dbReference type="EMBL" id="VDCV01000003">
    <property type="protein sequence ID" value="KAB5563841.1"/>
    <property type="molecule type" value="Genomic_DNA"/>
</dbReference>
<dbReference type="GO" id="GO:0003689">
    <property type="term" value="F:DNA clamp loader activity"/>
    <property type="evidence" value="ECO:0007669"/>
    <property type="project" value="TreeGrafter"/>
</dbReference>
<dbReference type="InterPro" id="IPR045085">
    <property type="entry name" value="HLD_clamp_pol_III_gamma_tau"/>
</dbReference>
<evidence type="ECO:0000313" key="10">
    <source>
        <dbReference type="Proteomes" id="UP000326939"/>
    </source>
</evidence>
<keyword evidence="5" id="KW-0067">ATP-binding</keyword>
<dbReference type="InterPro" id="IPR054506">
    <property type="entry name" value="DnaA_N-like_STI"/>
</dbReference>
<dbReference type="GO" id="GO:0046872">
    <property type="term" value="F:metal ion binding"/>
    <property type="evidence" value="ECO:0007669"/>
    <property type="project" value="UniProtKB-KW"/>
</dbReference>
<dbReference type="Pfam" id="PF23007">
    <property type="entry name" value="DnaA_N-like_STI"/>
    <property type="match status" value="2"/>
</dbReference>
<keyword evidence="7" id="KW-0812">Transmembrane</keyword>
<dbReference type="SMART" id="SM00382">
    <property type="entry name" value="AAA"/>
    <property type="match status" value="1"/>
</dbReference>
<dbReference type="FunFam" id="3.40.50.300:FF:000014">
    <property type="entry name" value="DNA polymerase III subunit gamma/tau"/>
    <property type="match status" value="1"/>
</dbReference>
<dbReference type="Pfam" id="PF12169">
    <property type="entry name" value="DNA_pol3_gamma3"/>
    <property type="match status" value="1"/>
</dbReference>
<dbReference type="NCBIfam" id="TIGR02397">
    <property type="entry name" value="dnaX_nterm"/>
    <property type="match status" value="1"/>
</dbReference>
<keyword evidence="3" id="KW-0547">Nucleotide-binding</keyword>
<keyword evidence="10" id="KW-1185">Reference proteome</keyword>
<feature type="region of interest" description="Disordered" evidence="6">
    <location>
        <begin position="921"/>
        <end position="945"/>
    </location>
</feature>
<dbReference type="Pfam" id="PF13177">
    <property type="entry name" value="DNA_pol3_delta2"/>
    <property type="match status" value="1"/>
</dbReference>
<keyword evidence="7" id="KW-0472">Membrane</keyword>
<dbReference type="GO" id="GO:0005663">
    <property type="term" value="C:DNA replication factor C complex"/>
    <property type="evidence" value="ECO:0007669"/>
    <property type="project" value="TreeGrafter"/>
</dbReference>
<dbReference type="InterPro" id="IPR027417">
    <property type="entry name" value="P-loop_NTPase"/>
</dbReference>
<comment type="similarity">
    <text evidence="1">Belongs to the DnaX/STICHEL family.</text>
</comment>
<dbReference type="InterPro" id="IPR003593">
    <property type="entry name" value="AAA+_ATPase"/>
</dbReference>
<dbReference type="Pfam" id="PF22608">
    <property type="entry name" value="DNAX_ATPase_lid"/>
    <property type="match status" value="1"/>
</dbReference>
<evidence type="ECO:0000256" key="7">
    <source>
        <dbReference type="SAM" id="Phobius"/>
    </source>
</evidence>
<reference evidence="10" key="1">
    <citation type="journal article" date="2019" name="Gigascience">
        <title>De novo genome assembly of the endangered Acer yangbiense, a plant species with extremely small populations endemic to Yunnan Province, China.</title>
        <authorList>
            <person name="Yang J."/>
            <person name="Wariss H.M."/>
            <person name="Tao L."/>
            <person name="Zhang R."/>
            <person name="Yun Q."/>
            <person name="Hollingsworth P."/>
            <person name="Dao Z."/>
            <person name="Luo G."/>
            <person name="Guo H."/>
            <person name="Ma Y."/>
            <person name="Sun W."/>
        </authorList>
    </citation>
    <scope>NUCLEOTIDE SEQUENCE [LARGE SCALE GENOMIC DNA]</scope>
    <source>
        <strain evidence="10">cv. br00</strain>
    </source>
</reference>
<keyword evidence="4" id="KW-0862">Zinc</keyword>
<dbReference type="CDD" id="cd00009">
    <property type="entry name" value="AAA"/>
    <property type="match status" value="1"/>
</dbReference>
<organism evidence="9 10">
    <name type="scientific">Salix brachista</name>
    <dbReference type="NCBI Taxonomy" id="2182728"/>
    <lineage>
        <taxon>Eukaryota</taxon>
        <taxon>Viridiplantae</taxon>
        <taxon>Streptophyta</taxon>
        <taxon>Embryophyta</taxon>
        <taxon>Tracheophyta</taxon>
        <taxon>Spermatophyta</taxon>
        <taxon>Magnoliopsida</taxon>
        <taxon>eudicotyledons</taxon>
        <taxon>Gunneridae</taxon>
        <taxon>Pentapetalae</taxon>
        <taxon>rosids</taxon>
        <taxon>fabids</taxon>
        <taxon>Malpighiales</taxon>
        <taxon>Salicaceae</taxon>
        <taxon>Saliceae</taxon>
        <taxon>Salix</taxon>
    </lineage>
</organism>
<gene>
    <name evidence="9" type="ORF">DKX38_003895</name>
</gene>
<dbReference type="GO" id="GO:0009360">
    <property type="term" value="C:DNA polymerase III complex"/>
    <property type="evidence" value="ECO:0007669"/>
    <property type="project" value="InterPro"/>
</dbReference>
<feature type="compositionally biased region" description="Polar residues" evidence="6">
    <location>
        <begin position="277"/>
        <end position="290"/>
    </location>
</feature>
<evidence type="ECO:0000256" key="1">
    <source>
        <dbReference type="ARBA" id="ARBA00006360"/>
    </source>
</evidence>
<dbReference type="InterPro" id="IPR022754">
    <property type="entry name" value="DNA_pol_III_gamma-3"/>
</dbReference>
<sequence>MSEMRFSDPSRLHLKKELTQIRKAARVLRDPGTTSSWKSPLNTARSAAAASASAWKHFENWNAIQNGGTTASQSNNTSTRLDSHFRSGFNNNGSDKRVFLYNWKSQKYSSEKSALPGNDADDDYESCSIQESLDDSLSDARNVGDSKSDTYLGETRSAAMNFRRRDANLVSPLMRRAKGIKKKGKKTNSRLDVLSRYQEKEMKLRRLLKGHPSMGLSLGLRRDAIVDQFDDTEEYSDSEDLRKVSGVSPLLLKLKHKNRPHSPSKFLRTSRKDDSSYSHSTPALSTSSYNRCRNRNPSIVGSWVATTASMNDGDDEDGDHLDLPGRQGCGIPCYWSKRTPRYRGVCGSSCCSPSLSDTLRRKGSSMLCGGQSKYHRRRRSCSISNNRRIGSRTGQAFLPLRTDSGYGIAGSSIGTGHSDDELSTNCGELDLEALCRLDGRRWSSCRSQDGLEILALHGDGEDEGTAENIRSLSQKYKPAFFSELIGQKNVVQSLITAIYRGRIAPVYLFQGPRGTGKTSAARIFASALNCTSAEEIKPCGRCRECNDSSSGKTRDLWEVDGTDKKGIDKVRYLLKKISHGPPSGSSRYKVFLIDECHLLPAKMWLAFLKLLEEPPQRVVFVFVTTDPDNVPRTVQSRCQKYLFSKIKDGDIVARLRKISKEENLDVELDALDLIALNAEGSLRDAETMLDQLSLLGKKITTSLVNELVGDVSDEKLLELLEFAMSSETTETVKRARDLMDSGVDPMVLMSQLASLIMDIIAGTYSVVYANHGDPLIDKICEDSCKLRAEPVNEIRFSSALIRILLIFMDPSTVFLVTEAELVRLKHALRLLSEAEKQLRISSDRSTWFTATLLQLGSTPSMDLTQSSSSRRQSSRTTEEDPSSVSKESNVYKPKSDALFFPQRSSSPSSLYKAINGHSSHEGECEFNATPPRSMDNNTVSSSLDDEMNGNKVFRYKNSDKLDDMWERCIEKCHSQTLRQLLHAHGKLLSISEVDGKSNTFPCSSNIICCIFYTIFVVVLAGALAVYVAFEDEEVKARVERFLSSITNSIEMVLRRNVEVRIILATDGLDSVIYANQSEIKGHRQTEATLVTERGGKANCSVAVAGYSDLESQEEPAKLSRGSFNGANAGEKQEMPVQGRESIIREQRLETAWLQVAEKGTPGSLSRLKPEKNQVLPQEDTYQQNQLDSIDSAILPSQKWEDESNHELKVLKMQDRRVLHEDHRGYPISPSLLHGSIYVRLVEEVAVDFSAGTTAADLIGQRPEGPQLDLEAEMEDFHCLVSVQSKRNLRAEIQDDWNISNTMQAWSQKKKDLQCKGFALARGVSLAPAIFTGRIKETWDDLSWFLGRVFQEKRRMEEASDAHQPIPPRHSWPRHRSCGLWNLPRWRTILQQDLCSFP</sequence>
<name>A0A5N5NBJ1_9ROSI</name>
<dbReference type="CDD" id="cd18137">
    <property type="entry name" value="HLD_clamp_pol_III_gamma_tau"/>
    <property type="match status" value="1"/>
</dbReference>
<keyword evidence="7" id="KW-1133">Transmembrane helix</keyword>
<comment type="caution">
    <text evidence="9">The sequence shown here is derived from an EMBL/GenBank/DDBJ whole genome shotgun (WGS) entry which is preliminary data.</text>
</comment>
<feature type="compositionally biased region" description="Low complexity" evidence="6">
    <location>
        <begin position="864"/>
        <end position="875"/>
    </location>
</feature>
<feature type="region of interest" description="Disordered" evidence="6">
    <location>
        <begin position="252"/>
        <end position="290"/>
    </location>
</feature>
<dbReference type="InterPro" id="IPR050238">
    <property type="entry name" value="DNA_Rep/Repair_Clamp_Loader"/>
</dbReference>
<feature type="region of interest" description="Disordered" evidence="6">
    <location>
        <begin position="1114"/>
        <end position="1137"/>
    </location>
</feature>
<proteinExistence type="inferred from homology"/>
<evidence type="ECO:0000256" key="3">
    <source>
        <dbReference type="ARBA" id="ARBA00022741"/>
    </source>
</evidence>
<evidence type="ECO:0000313" key="9">
    <source>
        <dbReference type="EMBL" id="KAB5563841.1"/>
    </source>
</evidence>
<dbReference type="GO" id="GO:0003887">
    <property type="term" value="F:DNA-directed DNA polymerase activity"/>
    <property type="evidence" value="ECO:0007669"/>
    <property type="project" value="InterPro"/>
</dbReference>
<dbReference type="InterPro" id="IPR012763">
    <property type="entry name" value="DNA_pol_III_sug/sutau_N"/>
</dbReference>
<feature type="region of interest" description="Disordered" evidence="6">
    <location>
        <begin position="66"/>
        <end position="88"/>
    </location>
</feature>
<feature type="compositionally biased region" description="Polar residues" evidence="6">
    <location>
        <begin position="66"/>
        <end position="80"/>
    </location>
</feature>
<feature type="compositionally biased region" description="Basic residues" evidence="6">
    <location>
        <begin position="253"/>
        <end position="262"/>
    </location>
</feature>
<dbReference type="Proteomes" id="UP000326939">
    <property type="component" value="Chromosome 3"/>
</dbReference>
<dbReference type="PANTHER" id="PTHR11669:SF63">
    <property type="entry name" value="PROTEIN STICHEL"/>
    <property type="match status" value="1"/>
</dbReference>
<keyword evidence="2" id="KW-0479">Metal-binding</keyword>
<feature type="domain" description="AAA+ ATPase" evidence="8">
    <location>
        <begin position="503"/>
        <end position="665"/>
    </location>
</feature>
<dbReference type="Gene3D" id="1.10.8.60">
    <property type="match status" value="1"/>
</dbReference>
<evidence type="ECO:0000256" key="5">
    <source>
        <dbReference type="ARBA" id="ARBA00022840"/>
    </source>
</evidence>
<protein>
    <recommendedName>
        <fullName evidence="8">AAA+ ATPase domain-containing protein</fullName>
    </recommendedName>
</protein>
<dbReference type="FunFam" id="1.10.8.60:FF:000013">
    <property type="entry name" value="DNA polymerase III subunit gamma/tau"/>
    <property type="match status" value="1"/>
</dbReference>
<dbReference type="GO" id="GO:0006281">
    <property type="term" value="P:DNA repair"/>
    <property type="evidence" value="ECO:0007669"/>
    <property type="project" value="TreeGrafter"/>
</dbReference>
<evidence type="ECO:0000256" key="2">
    <source>
        <dbReference type="ARBA" id="ARBA00022723"/>
    </source>
</evidence>
<evidence type="ECO:0000256" key="6">
    <source>
        <dbReference type="SAM" id="MobiDB-lite"/>
    </source>
</evidence>
<dbReference type="GO" id="GO:0006261">
    <property type="term" value="P:DNA-templated DNA replication"/>
    <property type="evidence" value="ECO:0007669"/>
    <property type="project" value="TreeGrafter"/>
</dbReference>